<comment type="caution">
    <text evidence="1">The sequence shown here is derived from an EMBL/GenBank/DDBJ whole genome shotgun (WGS) entry which is preliminary data.</text>
</comment>
<reference evidence="1 2" key="1">
    <citation type="submission" date="2024-11" db="EMBL/GenBank/DDBJ databases">
        <title>Chromosome-level genome assembly of the freshwater bivalve Anodonta woodiana.</title>
        <authorList>
            <person name="Chen X."/>
        </authorList>
    </citation>
    <scope>NUCLEOTIDE SEQUENCE [LARGE SCALE GENOMIC DNA]</scope>
    <source>
        <strain evidence="1">MN2024</strain>
        <tissue evidence="1">Gills</tissue>
    </source>
</reference>
<protein>
    <submittedName>
        <fullName evidence="1">Uncharacterized protein</fullName>
    </submittedName>
</protein>
<name>A0ABD3V3W1_SINWO</name>
<feature type="non-terminal residue" evidence="1">
    <location>
        <position position="50"/>
    </location>
</feature>
<evidence type="ECO:0000313" key="2">
    <source>
        <dbReference type="Proteomes" id="UP001634394"/>
    </source>
</evidence>
<accession>A0ABD3V3W1</accession>
<dbReference type="EMBL" id="JBJQND010000014">
    <property type="protein sequence ID" value="KAL3855205.1"/>
    <property type="molecule type" value="Genomic_DNA"/>
</dbReference>
<gene>
    <name evidence="1" type="ORF">ACJMK2_014425</name>
</gene>
<keyword evidence="2" id="KW-1185">Reference proteome</keyword>
<evidence type="ECO:0000313" key="1">
    <source>
        <dbReference type="EMBL" id="KAL3855205.1"/>
    </source>
</evidence>
<proteinExistence type="predicted"/>
<dbReference type="AlphaFoldDB" id="A0ABD3V3W1"/>
<feature type="non-terminal residue" evidence="1">
    <location>
        <position position="1"/>
    </location>
</feature>
<dbReference type="Proteomes" id="UP001634394">
    <property type="component" value="Unassembled WGS sequence"/>
</dbReference>
<organism evidence="1 2">
    <name type="scientific">Sinanodonta woodiana</name>
    <name type="common">Chinese pond mussel</name>
    <name type="synonym">Anodonta woodiana</name>
    <dbReference type="NCBI Taxonomy" id="1069815"/>
    <lineage>
        <taxon>Eukaryota</taxon>
        <taxon>Metazoa</taxon>
        <taxon>Spiralia</taxon>
        <taxon>Lophotrochozoa</taxon>
        <taxon>Mollusca</taxon>
        <taxon>Bivalvia</taxon>
        <taxon>Autobranchia</taxon>
        <taxon>Heteroconchia</taxon>
        <taxon>Palaeoheterodonta</taxon>
        <taxon>Unionida</taxon>
        <taxon>Unionoidea</taxon>
        <taxon>Unionidae</taxon>
        <taxon>Unioninae</taxon>
        <taxon>Sinanodonta</taxon>
    </lineage>
</organism>
<sequence length="50" mass="5862">SDLSVAHVSVRMSELTEPDFDNTKYVYESGLPEIDRNHRIYRDPHTNEEV</sequence>